<proteinExistence type="predicted"/>
<dbReference type="EMBL" id="CAJVPM010000143">
    <property type="protein sequence ID" value="CAG8436755.1"/>
    <property type="molecule type" value="Genomic_DNA"/>
</dbReference>
<name>A0ACA9JUL4_9GLOM</name>
<evidence type="ECO:0000313" key="1">
    <source>
        <dbReference type="EMBL" id="CAG8436755.1"/>
    </source>
</evidence>
<sequence length="111" mass="13132">MEPQYEYLAILIAVEMFVNHGYPRGHNNLRRDIGFHDVKRASSVSKLYTSYGVLVTNQDYLEHARIIAREMNIIFTYPSNIVNKLDKHVNRINEMRNYFTLKDTLAIYYQS</sequence>
<evidence type="ECO:0000313" key="2">
    <source>
        <dbReference type="Proteomes" id="UP000789860"/>
    </source>
</evidence>
<reference evidence="1" key="1">
    <citation type="submission" date="2021-06" db="EMBL/GenBank/DDBJ databases">
        <authorList>
            <person name="Kallberg Y."/>
            <person name="Tangrot J."/>
            <person name="Rosling A."/>
        </authorList>
    </citation>
    <scope>NUCLEOTIDE SEQUENCE</scope>
    <source>
        <strain evidence="1">AU212A</strain>
    </source>
</reference>
<protein>
    <submittedName>
        <fullName evidence="1">8070_t:CDS:1</fullName>
    </submittedName>
</protein>
<accession>A0ACA9JUL4</accession>
<comment type="caution">
    <text evidence="1">The sequence shown here is derived from an EMBL/GenBank/DDBJ whole genome shotgun (WGS) entry which is preliminary data.</text>
</comment>
<dbReference type="Proteomes" id="UP000789860">
    <property type="component" value="Unassembled WGS sequence"/>
</dbReference>
<gene>
    <name evidence="1" type="ORF">SCALOS_LOCUS310</name>
</gene>
<organism evidence="1 2">
    <name type="scientific">Scutellospora calospora</name>
    <dbReference type="NCBI Taxonomy" id="85575"/>
    <lineage>
        <taxon>Eukaryota</taxon>
        <taxon>Fungi</taxon>
        <taxon>Fungi incertae sedis</taxon>
        <taxon>Mucoromycota</taxon>
        <taxon>Glomeromycotina</taxon>
        <taxon>Glomeromycetes</taxon>
        <taxon>Diversisporales</taxon>
        <taxon>Gigasporaceae</taxon>
        <taxon>Scutellospora</taxon>
    </lineage>
</organism>
<keyword evidence="2" id="KW-1185">Reference proteome</keyword>